<reference evidence="1" key="2">
    <citation type="submission" date="2021-08" db="EMBL/GenBank/DDBJ databases">
        <authorList>
            <person name="Eriksson T."/>
        </authorList>
    </citation>
    <scope>NUCLEOTIDE SEQUENCE</scope>
    <source>
        <strain evidence="1">Stoneville</strain>
        <tissue evidence="1">Whole head</tissue>
    </source>
</reference>
<protein>
    <submittedName>
        <fullName evidence="1">Uncharacterized protein</fullName>
    </submittedName>
</protein>
<name>A0A8J6HLY9_TENMO</name>
<comment type="caution">
    <text evidence="1">The sequence shown here is derived from an EMBL/GenBank/DDBJ whole genome shotgun (WGS) entry which is preliminary data.</text>
</comment>
<accession>A0A8J6HLY9</accession>
<sequence length="59" mass="6640">MHRSYVCLIKGCEVIPVPRLTRWHWRSSSAETAGRRAVHPKLHTGAVAEHATQPRNVAL</sequence>
<dbReference type="AlphaFoldDB" id="A0A8J6HLY9"/>
<dbReference type="EMBL" id="JABDTM020009117">
    <property type="protein sequence ID" value="KAH0821185.1"/>
    <property type="molecule type" value="Genomic_DNA"/>
</dbReference>
<proteinExistence type="predicted"/>
<organism evidence="1 2">
    <name type="scientific">Tenebrio molitor</name>
    <name type="common">Yellow mealworm beetle</name>
    <dbReference type="NCBI Taxonomy" id="7067"/>
    <lineage>
        <taxon>Eukaryota</taxon>
        <taxon>Metazoa</taxon>
        <taxon>Ecdysozoa</taxon>
        <taxon>Arthropoda</taxon>
        <taxon>Hexapoda</taxon>
        <taxon>Insecta</taxon>
        <taxon>Pterygota</taxon>
        <taxon>Neoptera</taxon>
        <taxon>Endopterygota</taxon>
        <taxon>Coleoptera</taxon>
        <taxon>Polyphaga</taxon>
        <taxon>Cucujiformia</taxon>
        <taxon>Tenebrionidae</taxon>
        <taxon>Tenebrio</taxon>
    </lineage>
</organism>
<evidence type="ECO:0000313" key="2">
    <source>
        <dbReference type="Proteomes" id="UP000719412"/>
    </source>
</evidence>
<dbReference type="Proteomes" id="UP000719412">
    <property type="component" value="Unassembled WGS sequence"/>
</dbReference>
<gene>
    <name evidence="1" type="ORF">GEV33_001606</name>
</gene>
<reference evidence="1" key="1">
    <citation type="journal article" date="2020" name="J Insects Food Feed">
        <title>The yellow mealworm (Tenebrio molitor) genome: a resource for the emerging insects as food and feed industry.</title>
        <authorList>
            <person name="Eriksson T."/>
            <person name="Andere A."/>
            <person name="Kelstrup H."/>
            <person name="Emery V."/>
            <person name="Picard C."/>
        </authorList>
    </citation>
    <scope>NUCLEOTIDE SEQUENCE</scope>
    <source>
        <strain evidence="1">Stoneville</strain>
        <tissue evidence="1">Whole head</tissue>
    </source>
</reference>
<evidence type="ECO:0000313" key="1">
    <source>
        <dbReference type="EMBL" id="KAH0821185.1"/>
    </source>
</evidence>
<keyword evidence="2" id="KW-1185">Reference proteome</keyword>